<organism evidence="2 3">
    <name type="scientific">Drosophila gunungcola</name>
    <name type="common">fruit fly</name>
    <dbReference type="NCBI Taxonomy" id="103775"/>
    <lineage>
        <taxon>Eukaryota</taxon>
        <taxon>Metazoa</taxon>
        <taxon>Ecdysozoa</taxon>
        <taxon>Arthropoda</taxon>
        <taxon>Hexapoda</taxon>
        <taxon>Insecta</taxon>
        <taxon>Pterygota</taxon>
        <taxon>Neoptera</taxon>
        <taxon>Endopterygota</taxon>
        <taxon>Diptera</taxon>
        <taxon>Brachycera</taxon>
        <taxon>Muscomorpha</taxon>
        <taxon>Ephydroidea</taxon>
        <taxon>Drosophilidae</taxon>
        <taxon>Drosophila</taxon>
        <taxon>Sophophora</taxon>
    </lineage>
</organism>
<reference evidence="2" key="1">
    <citation type="journal article" date="2023" name="Genome Biol. Evol.">
        <title>Long-read-based Genome Assembly of Drosophila gunungcola Reveals Fewer Chemosensory Genes in Flower-breeding Species.</title>
        <authorList>
            <person name="Negi A."/>
            <person name="Liao B.Y."/>
            <person name="Yeh S.D."/>
        </authorList>
    </citation>
    <scope>NUCLEOTIDE SEQUENCE</scope>
    <source>
        <strain evidence="2">Sukarami</strain>
    </source>
</reference>
<evidence type="ECO:0000313" key="3">
    <source>
        <dbReference type="Proteomes" id="UP001059596"/>
    </source>
</evidence>
<dbReference type="AlphaFoldDB" id="A0A9P9Z157"/>
<dbReference type="Proteomes" id="UP001059596">
    <property type="component" value="Chromosome 3R"/>
</dbReference>
<proteinExistence type="predicted"/>
<keyword evidence="3" id="KW-1185">Reference proteome</keyword>
<feature type="compositionally biased region" description="Polar residues" evidence="1">
    <location>
        <begin position="10"/>
        <end position="24"/>
    </location>
</feature>
<protein>
    <submittedName>
        <fullName evidence="2">Uncharacterized protein</fullName>
    </submittedName>
</protein>
<comment type="caution">
    <text evidence="2">The sequence shown here is derived from an EMBL/GenBank/DDBJ whole genome shotgun (WGS) entry which is preliminary data.</text>
</comment>
<gene>
    <name evidence="2" type="ORF">M5D96_003079</name>
</gene>
<sequence>MDNGQEYVHSVTQQPASLPRSQFCRSHRPPPTQASASDFCDGIGDDRLRFRFQIRFGRSVRFGESSVCEALRKPRTERTENSRGEAPKTRVFQICKYSE</sequence>
<evidence type="ECO:0000256" key="1">
    <source>
        <dbReference type="SAM" id="MobiDB-lite"/>
    </source>
</evidence>
<accession>A0A9P9Z157</accession>
<dbReference type="EMBL" id="JAMKOV010000001">
    <property type="protein sequence ID" value="KAI8046863.1"/>
    <property type="molecule type" value="Genomic_DNA"/>
</dbReference>
<feature type="region of interest" description="Disordered" evidence="1">
    <location>
        <begin position="1"/>
        <end position="39"/>
    </location>
</feature>
<evidence type="ECO:0000313" key="2">
    <source>
        <dbReference type="EMBL" id="KAI8046863.1"/>
    </source>
</evidence>
<name>A0A9P9Z157_9MUSC</name>